<sequence>MDVVERSPDHIDFDLEDNVPPMRRARTWITENLPDLDRSQLLDLLVIADALLTNAFEHASAPRRLRLRRLRRPRGGRVVRVEVDDASPELLPVLGKPGARGLHNRGLLLVNRLSSGWGVDPHERHKTVWGEVGA</sequence>
<organism evidence="3 4">
    <name type="scientific">Saccharothrix ecbatanensis</name>
    <dbReference type="NCBI Taxonomy" id="1105145"/>
    <lineage>
        <taxon>Bacteria</taxon>
        <taxon>Bacillati</taxon>
        <taxon>Actinomycetota</taxon>
        <taxon>Actinomycetes</taxon>
        <taxon>Pseudonocardiales</taxon>
        <taxon>Pseudonocardiaceae</taxon>
        <taxon>Saccharothrix</taxon>
    </lineage>
</organism>
<dbReference type="PANTHER" id="PTHR35526">
    <property type="entry name" value="ANTI-SIGMA-F FACTOR RSBW-RELATED"/>
    <property type="match status" value="1"/>
</dbReference>
<proteinExistence type="predicted"/>
<reference evidence="3 4" key="1">
    <citation type="submission" date="2020-08" db="EMBL/GenBank/DDBJ databases">
        <title>Sequencing the genomes of 1000 actinobacteria strains.</title>
        <authorList>
            <person name="Klenk H.-P."/>
        </authorList>
    </citation>
    <scope>NUCLEOTIDE SEQUENCE [LARGE SCALE GENOMIC DNA]</scope>
    <source>
        <strain evidence="3 4">DSM 45486</strain>
    </source>
</reference>
<evidence type="ECO:0000313" key="4">
    <source>
        <dbReference type="Proteomes" id="UP000552097"/>
    </source>
</evidence>
<keyword evidence="4" id="KW-1185">Reference proteome</keyword>
<dbReference type="GO" id="GO:0004674">
    <property type="term" value="F:protein serine/threonine kinase activity"/>
    <property type="evidence" value="ECO:0007669"/>
    <property type="project" value="UniProtKB-KW"/>
</dbReference>
<keyword evidence="1" id="KW-0808">Transferase</keyword>
<keyword evidence="1" id="KW-0418">Kinase</keyword>
<evidence type="ECO:0000256" key="1">
    <source>
        <dbReference type="ARBA" id="ARBA00022527"/>
    </source>
</evidence>
<dbReference type="InterPro" id="IPR003594">
    <property type="entry name" value="HATPase_dom"/>
</dbReference>
<dbReference type="RefSeq" id="WP_184917543.1">
    <property type="nucleotide sequence ID" value="NZ_JACHMO010000001.1"/>
</dbReference>
<keyword evidence="1" id="KW-0723">Serine/threonine-protein kinase</keyword>
<dbReference type="AlphaFoldDB" id="A0A7W9HFZ6"/>
<dbReference type="PANTHER" id="PTHR35526:SF3">
    <property type="entry name" value="ANTI-SIGMA-F FACTOR RSBW"/>
    <property type="match status" value="1"/>
</dbReference>
<comment type="caution">
    <text evidence="3">The sequence shown here is derived from an EMBL/GenBank/DDBJ whole genome shotgun (WGS) entry which is preliminary data.</text>
</comment>
<dbReference type="Proteomes" id="UP000552097">
    <property type="component" value="Unassembled WGS sequence"/>
</dbReference>
<dbReference type="EMBL" id="JACHMO010000001">
    <property type="protein sequence ID" value="MBB5801558.1"/>
    <property type="molecule type" value="Genomic_DNA"/>
</dbReference>
<evidence type="ECO:0000313" key="3">
    <source>
        <dbReference type="EMBL" id="MBB5801558.1"/>
    </source>
</evidence>
<dbReference type="Gene3D" id="3.30.565.10">
    <property type="entry name" value="Histidine kinase-like ATPase, C-terminal domain"/>
    <property type="match status" value="1"/>
</dbReference>
<protein>
    <recommendedName>
        <fullName evidence="2">Histidine kinase/HSP90-like ATPase domain-containing protein</fullName>
    </recommendedName>
</protein>
<dbReference type="InterPro" id="IPR036890">
    <property type="entry name" value="HATPase_C_sf"/>
</dbReference>
<dbReference type="InterPro" id="IPR050267">
    <property type="entry name" value="Anti-sigma-factor_SerPK"/>
</dbReference>
<dbReference type="Pfam" id="PF13581">
    <property type="entry name" value="HATPase_c_2"/>
    <property type="match status" value="1"/>
</dbReference>
<feature type="domain" description="Histidine kinase/HSP90-like ATPase" evidence="2">
    <location>
        <begin position="22"/>
        <end position="116"/>
    </location>
</feature>
<accession>A0A7W9HFZ6</accession>
<gene>
    <name evidence="3" type="ORF">F4560_001326</name>
</gene>
<evidence type="ECO:0000259" key="2">
    <source>
        <dbReference type="Pfam" id="PF13581"/>
    </source>
</evidence>
<name>A0A7W9HFZ6_9PSEU</name>